<dbReference type="AlphaFoldDB" id="A0A3R9FI70"/>
<evidence type="ECO:0008006" key="3">
    <source>
        <dbReference type="Google" id="ProtNLM"/>
    </source>
</evidence>
<protein>
    <recommendedName>
        <fullName evidence="3">DUF5081 family protein</fullName>
    </recommendedName>
</protein>
<organism evidence="1 2">
    <name type="scientific">Mesobacillus subterraneus</name>
    <dbReference type="NCBI Taxonomy" id="285983"/>
    <lineage>
        <taxon>Bacteria</taxon>
        <taxon>Bacillati</taxon>
        <taxon>Bacillota</taxon>
        <taxon>Bacilli</taxon>
        <taxon>Bacillales</taxon>
        <taxon>Bacillaceae</taxon>
        <taxon>Mesobacillus</taxon>
    </lineage>
</organism>
<dbReference type="OrthoDB" id="2844051at2"/>
<name>A0A3R9FI70_9BACI</name>
<dbReference type="RefSeq" id="WP_125479994.1">
    <property type="nucleotide sequence ID" value="NZ_RSFW01000013.1"/>
</dbReference>
<sequence>MKPLLACTTEELALLVTFSGYPGVGKGIAESSLGILSPDKWDSVMQATIHQLMLKQIWDYDREAIGEAPISVEMETFIKSYVESEWMVRCSNVPEQHILMVHRINDETWLSHLIDRDIIHEFAYVTSDELPSHIEEYYSFTDVQFKSGLSFKLTEGDFDQLSNRKNIEKLAVDTYLAPEEKAAFNHFLEALDVRDWSLNNISVFNLPNLEADPSLTNIMFFLPSMHGIWIIDYTEAEDRPVHVELHPYEGWVDMLKTVPVIIGG</sequence>
<gene>
    <name evidence="1" type="ORF">EJA10_10685</name>
</gene>
<evidence type="ECO:0000313" key="1">
    <source>
        <dbReference type="EMBL" id="RSD27003.1"/>
    </source>
</evidence>
<accession>A0A3R9FI70</accession>
<proteinExistence type="predicted"/>
<evidence type="ECO:0000313" key="2">
    <source>
        <dbReference type="Proteomes" id="UP000279911"/>
    </source>
</evidence>
<comment type="caution">
    <text evidence="1">The sequence shown here is derived from an EMBL/GenBank/DDBJ whole genome shotgun (WGS) entry which is preliminary data.</text>
</comment>
<dbReference type="Proteomes" id="UP000279911">
    <property type="component" value="Unassembled WGS sequence"/>
</dbReference>
<reference evidence="2" key="1">
    <citation type="submission" date="2018-12" db="EMBL/GenBank/DDBJ databases">
        <title>Bacillus chawlae sp. nov., Bacillus glennii sp. nov., and Bacillus saganii sp. nov. Isolated from the Vehicle Assembly Building at Kennedy Space Center where the Viking Spacecraft were Assembled.</title>
        <authorList>
            <person name="Seuylemezian A."/>
            <person name="Vaishampayan P."/>
        </authorList>
    </citation>
    <scope>NUCLEOTIDE SEQUENCE [LARGE SCALE GENOMIC DNA]</scope>
    <source>
        <strain evidence="2">DSM 13966</strain>
    </source>
</reference>
<dbReference type="EMBL" id="RSFW01000013">
    <property type="protein sequence ID" value="RSD27003.1"/>
    <property type="molecule type" value="Genomic_DNA"/>
</dbReference>